<dbReference type="InterPro" id="IPR036291">
    <property type="entry name" value="NAD(P)-bd_dom_sf"/>
</dbReference>
<keyword evidence="2" id="KW-0119">Carbohydrate metabolism</keyword>
<accession>A0AA48KKB9</accession>
<dbReference type="InterPro" id="IPR050005">
    <property type="entry name" value="DenD"/>
</dbReference>
<dbReference type="Proteomes" id="UP001337723">
    <property type="component" value="Chromosome"/>
</dbReference>
<dbReference type="PANTHER" id="PTHR43103">
    <property type="entry name" value="NUCLEOSIDE-DIPHOSPHATE-SUGAR EPIMERASE"/>
    <property type="match status" value="1"/>
</dbReference>
<dbReference type="GO" id="GO:0016491">
    <property type="term" value="F:oxidoreductase activity"/>
    <property type="evidence" value="ECO:0007669"/>
    <property type="project" value="InterPro"/>
</dbReference>
<keyword evidence="1" id="KW-0521">NADP</keyword>
<gene>
    <name evidence="4" type="ORF">MACH21_18850</name>
</gene>
<evidence type="ECO:0000313" key="5">
    <source>
        <dbReference type="Proteomes" id="UP001337723"/>
    </source>
</evidence>
<dbReference type="SUPFAM" id="SSF51735">
    <property type="entry name" value="NAD(P)-binding Rossmann-fold domains"/>
    <property type="match status" value="1"/>
</dbReference>
<organism evidence="4 5">
    <name type="scientific">Roseicyclus marinus</name>
    <dbReference type="NCBI Taxonomy" id="2161673"/>
    <lineage>
        <taxon>Bacteria</taxon>
        <taxon>Pseudomonadati</taxon>
        <taxon>Pseudomonadota</taxon>
        <taxon>Alphaproteobacteria</taxon>
        <taxon>Rhodobacterales</taxon>
        <taxon>Roseobacteraceae</taxon>
        <taxon>Roseicyclus</taxon>
    </lineage>
</organism>
<proteinExistence type="predicted"/>
<dbReference type="KEGG" id="rmai:MACH21_18850"/>
<dbReference type="EMBL" id="AP027266">
    <property type="protein sequence ID" value="BDW85708.1"/>
    <property type="molecule type" value="Genomic_DNA"/>
</dbReference>
<protein>
    <recommendedName>
        <fullName evidence="3">NAD-dependent epimerase/dehydratase domain-containing protein</fullName>
    </recommendedName>
</protein>
<dbReference type="AlphaFoldDB" id="A0AA48KKB9"/>
<evidence type="ECO:0000256" key="1">
    <source>
        <dbReference type="ARBA" id="ARBA00022857"/>
    </source>
</evidence>
<reference evidence="4 5" key="1">
    <citation type="submission" date="2023-01" db="EMBL/GenBank/DDBJ databases">
        <title>Complete genome sequence of Roseicyclus marinus strain Dej080120_10.</title>
        <authorList>
            <person name="Ueki S."/>
            <person name="Maruyama F."/>
        </authorList>
    </citation>
    <scope>NUCLEOTIDE SEQUENCE [LARGE SCALE GENOMIC DNA]</scope>
    <source>
        <strain evidence="4 5">Dej080120_10</strain>
    </source>
</reference>
<sequence length="328" mass="34616">MRIVVTGAAGFIGRMVVDALDKAETVMLNGVERRVSAILAVDIAAEPLAELAQGRSRVHPVAGGLLDAPVLTRIASDAPDLIIHLAAVVSGQAEADWDLGMSVNLQGTLALIEACRRMARPPVFIFSSSVAVFSCADNDTITEDTLPAPRSSYGTQKLMGELLVRDATRRGIVLGRSLRFPTISIRPGAPNRAASSFASGILREPMAGQPAVLPVGRELRLHLASPDKALDYTLRACALEQAQVGDNTTLTLPGITVTVGEMIDTLSALEGPEVAARISPEPDPAIAAIVTSWPGEILCPRARALGFEPNTGIAALIEEHRRRMEGTA</sequence>
<dbReference type="Gene3D" id="3.90.25.10">
    <property type="entry name" value="UDP-galactose 4-epimerase, domain 1"/>
    <property type="match status" value="1"/>
</dbReference>
<evidence type="ECO:0000313" key="4">
    <source>
        <dbReference type="EMBL" id="BDW85708.1"/>
    </source>
</evidence>
<dbReference type="Pfam" id="PF01370">
    <property type="entry name" value="Epimerase"/>
    <property type="match status" value="1"/>
</dbReference>
<keyword evidence="5" id="KW-1185">Reference proteome</keyword>
<dbReference type="PANTHER" id="PTHR43103:SF3">
    <property type="entry name" value="ADP-L-GLYCERO-D-MANNO-HEPTOSE-6-EPIMERASE"/>
    <property type="match status" value="1"/>
</dbReference>
<dbReference type="RefSeq" id="WP_338271512.1">
    <property type="nucleotide sequence ID" value="NZ_AP027266.1"/>
</dbReference>
<dbReference type="InterPro" id="IPR001509">
    <property type="entry name" value="Epimerase_deHydtase"/>
</dbReference>
<dbReference type="Gene3D" id="3.40.50.720">
    <property type="entry name" value="NAD(P)-binding Rossmann-like Domain"/>
    <property type="match status" value="1"/>
</dbReference>
<evidence type="ECO:0000256" key="2">
    <source>
        <dbReference type="ARBA" id="ARBA00023277"/>
    </source>
</evidence>
<dbReference type="NCBIfam" id="NF043036">
    <property type="entry name" value="ErythonDh"/>
    <property type="match status" value="1"/>
</dbReference>
<name>A0AA48KKB9_9RHOB</name>
<feature type="domain" description="NAD-dependent epimerase/dehydratase" evidence="3">
    <location>
        <begin position="3"/>
        <end position="204"/>
    </location>
</feature>
<evidence type="ECO:0000259" key="3">
    <source>
        <dbReference type="Pfam" id="PF01370"/>
    </source>
</evidence>